<organism evidence="1 2">
    <name type="scientific">Ilyodon furcidens</name>
    <name type="common">goldbreast splitfin</name>
    <dbReference type="NCBI Taxonomy" id="33524"/>
    <lineage>
        <taxon>Eukaryota</taxon>
        <taxon>Metazoa</taxon>
        <taxon>Chordata</taxon>
        <taxon>Craniata</taxon>
        <taxon>Vertebrata</taxon>
        <taxon>Euteleostomi</taxon>
        <taxon>Actinopterygii</taxon>
        <taxon>Neopterygii</taxon>
        <taxon>Teleostei</taxon>
        <taxon>Neoteleostei</taxon>
        <taxon>Acanthomorphata</taxon>
        <taxon>Ovalentaria</taxon>
        <taxon>Atherinomorphae</taxon>
        <taxon>Cyprinodontiformes</taxon>
        <taxon>Goodeidae</taxon>
        <taxon>Ilyodon</taxon>
    </lineage>
</organism>
<name>A0ABV0TFQ7_9TELE</name>
<reference evidence="1 2" key="1">
    <citation type="submission" date="2021-06" db="EMBL/GenBank/DDBJ databases">
        <authorList>
            <person name="Palmer J.M."/>
        </authorList>
    </citation>
    <scope>NUCLEOTIDE SEQUENCE [LARGE SCALE GENOMIC DNA]</scope>
    <source>
        <strain evidence="2">if_2019</strain>
        <tissue evidence="1">Muscle</tissue>
    </source>
</reference>
<dbReference type="Proteomes" id="UP001482620">
    <property type="component" value="Unassembled WGS sequence"/>
</dbReference>
<dbReference type="EMBL" id="JAHRIQ010032196">
    <property type="protein sequence ID" value="MEQ2231299.1"/>
    <property type="molecule type" value="Genomic_DNA"/>
</dbReference>
<gene>
    <name evidence="1" type="ORF">ILYODFUR_038074</name>
</gene>
<comment type="caution">
    <text evidence="1">The sequence shown here is derived from an EMBL/GenBank/DDBJ whole genome shotgun (WGS) entry which is preliminary data.</text>
</comment>
<proteinExistence type="predicted"/>
<sequence>MLSMAFCNIWTGLISLSLILVAGLFLCLRQDPQDATSHEKRWTPDGSHLRPLKGGGGHLFLQNYWYRYVYETAKAQNKTDCYVCSIMPVHSQGPAVYVRKMNFTEAACAFSVGLWGYAKRIHFTVPGQNLTEGEGIQVVGKDNETYTYYNNSLAYAALIQVDTTLDPKTDDYDDTEKDYFTELQNKDHYSYDDML</sequence>
<evidence type="ECO:0000313" key="2">
    <source>
        <dbReference type="Proteomes" id="UP001482620"/>
    </source>
</evidence>
<protein>
    <submittedName>
        <fullName evidence="1">Uncharacterized protein</fullName>
    </submittedName>
</protein>
<accession>A0ABV0TFQ7</accession>
<keyword evidence="2" id="KW-1185">Reference proteome</keyword>
<evidence type="ECO:0000313" key="1">
    <source>
        <dbReference type="EMBL" id="MEQ2231299.1"/>
    </source>
</evidence>